<accession>A0A3N2DPF0</accession>
<protein>
    <submittedName>
        <fullName evidence="1">Uncharacterized protein</fullName>
    </submittedName>
</protein>
<evidence type="ECO:0000313" key="1">
    <source>
        <dbReference type="EMBL" id="ROS01656.1"/>
    </source>
</evidence>
<keyword evidence="2" id="KW-1185">Reference proteome</keyword>
<name>A0A3N2DPF0_9GAMM</name>
<comment type="caution">
    <text evidence="1">The sequence shown here is derived from an EMBL/GenBank/DDBJ whole genome shotgun (WGS) entry which is preliminary data.</text>
</comment>
<dbReference type="EMBL" id="RKHR01000004">
    <property type="protein sequence ID" value="ROS01656.1"/>
    <property type="molecule type" value="Genomic_DNA"/>
</dbReference>
<reference evidence="1 2" key="1">
    <citation type="submission" date="2018-11" db="EMBL/GenBank/DDBJ databases">
        <title>Genomic Encyclopedia of Type Strains, Phase IV (KMG-IV): sequencing the most valuable type-strain genomes for metagenomic binning, comparative biology and taxonomic classification.</title>
        <authorList>
            <person name="Goeker M."/>
        </authorList>
    </citation>
    <scope>NUCLEOTIDE SEQUENCE [LARGE SCALE GENOMIC DNA]</scope>
    <source>
        <strain evidence="1 2">DSM 100316</strain>
    </source>
</reference>
<dbReference type="AlphaFoldDB" id="A0A3N2DPF0"/>
<dbReference type="Proteomes" id="UP000275394">
    <property type="component" value="Unassembled WGS sequence"/>
</dbReference>
<gene>
    <name evidence="1" type="ORF">EDC56_2100</name>
</gene>
<organism evidence="1 2">
    <name type="scientific">Sinobacterium caligoides</name>
    <dbReference type="NCBI Taxonomy" id="933926"/>
    <lineage>
        <taxon>Bacteria</taxon>
        <taxon>Pseudomonadati</taxon>
        <taxon>Pseudomonadota</taxon>
        <taxon>Gammaproteobacteria</taxon>
        <taxon>Cellvibrionales</taxon>
        <taxon>Spongiibacteraceae</taxon>
        <taxon>Sinobacterium</taxon>
    </lineage>
</organism>
<sequence length="70" mass="8031">MGFLVVQYTANNDDIHNPAQADGIEGRHLLTCRKYFVAGKKKRRGLSRRRFLTIAEAINCLSLTQQQQLR</sequence>
<proteinExistence type="predicted"/>
<evidence type="ECO:0000313" key="2">
    <source>
        <dbReference type="Proteomes" id="UP000275394"/>
    </source>
</evidence>